<comment type="caution">
    <text evidence="2">The sequence shown here is derived from an EMBL/GenBank/DDBJ whole genome shotgun (WGS) entry which is preliminary data.</text>
</comment>
<dbReference type="EMBL" id="CAJVPZ010099404">
    <property type="protein sequence ID" value="CAG8820687.1"/>
    <property type="molecule type" value="Genomic_DNA"/>
</dbReference>
<feature type="non-terminal residue" evidence="2">
    <location>
        <position position="1"/>
    </location>
</feature>
<organism evidence="2 3">
    <name type="scientific">Racocetra fulgida</name>
    <dbReference type="NCBI Taxonomy" id="60492"/>
    <lineage>
        <taxon>Eukaryota</taxon>
        <taxon>Fungi</taxon>
        <taxon>Fungi incertae sedis</taxon>
        <taxon>Mucoromycota</taxon>
        <taxon>Glomeromycotina</taxon>
        <taxon>Glomeromycetes</taxon>
        <taxon>Diversisporales</taxon>
        <taxon>Gigasporaceae</taxon>
        <taxon>Racocetra</taxon>
    </lineage>
</organism>
<proteinExistence type="predicted"/>
<evidence type="ECO:0000313" key="2">
    <source>
        <dbReference type="EMBL" id="CAG8820687.1"/>
    </source>
</evidence>
<dbReference type="Proteomes" id="UP000789396">
    <property type="component" value="Unassembled WGS sequence"/>
</dbReference>
<evidence type="ECO:0000313" key="3">
    <source>
        <dbReference type="Proteomes" id="UP000789396"/>
    </source>
</evidence>
<dbReference type="AlphaFoldDB" id="A0A9N9KAX1"/>
<feature type="compositionally biased region" description="Polar residues" evidence="1">
    <location>
        <begin position="64"/>
        <end position="78"/>
    </location>
</feature>
<sequence length="100" mass="11609">QKHGLLPGMAVYKFFRVGIKKPVQYSRVFINNEPDYHYQAEHELAPHFELDKEKRLRVKKSARQKAQTQEPPLKNSHSPIDFIKLCLANATRAQVKENPA</sequence>
<evidence type="ECO:0000256" key="1">
    <source>
        <dbReference type="SAM" id="MobiDB-lite"/>
    </source>
</evidence>
<reference evidence="2" key="1">
    <citation type="submission" date="2021-06" db="EMBL/GenBank/DDBJ databases">
        <authorList>
            <person name="Kallberg Y."/>
            <person name="Tangrot J."/>
            <person name="Rosling A."/>
        </authorList>
    </citation>
    <scope>NUCLEOTIDE SEQUENCE</scope>
    <source>
        <strain evidence="2">IN212</strain>
    </source>
</reference>
<name>A0A9N9KAX1_9GLOM</name>
<feature type="region of interest" description="Disordered" evidence="1">
    <location>
        <begin position="59"/>
        <end position="78"/>
    </location>
</feature>
<keyword evidence="3" id="KW-1185">Reference proteome</keyword>
<protein>
    <submittedName>
        <fullName evidence="2">16908_t:CDS:1</fullName>
    </submittedName>
</protein>
<dbReference type="OrthoDB" id="2434974at2759"/>
<gene>
    <name evidence="2" type="ORF">RFULGI_LOCUS19618</name>
</gene>
<accession>A0A9N9KAX1</accession>